<name>A0A6L2PSK9_COPFO</name>
<dbReference type="Pfam" id="PF07731">
    <property type="entry name" value="Cu-oxidase_2"/>
    <property type="match status" value="1"/>
</dbReference>
<proteinExistence type="inferred from homology"/>
<evidence type="ECO:0008006" key="9">
    <source>
        <dbReference type="Google" id="ProtNLM"/>
    </source>
</evidence>
<dbReference type="InParanoid" id="A0A6L2PSK9"/>
<dbReference type="EMBL" id="BLKM01000426">
    <property type="protein sequence ID" value="GFG33395.1"/>
    <property type="molecule type" value="Genomic_DNA"/>
</dbReference>
<dbReference type="Proteomes" id="UP000502823">
    <property type="component" value="Unassembled WGS sequence"/>
</dbReference>
<reference evidence="8" key="1">
    <citation type="submission" date="2020-01" db="EMBL/GenBank/DDBJ databases">
        <title>Draft genome sequence of the Termite Coptotermes fromosanus.</title>
        <authorList>
            <person name="Itakura S."/>
            <person name="Yosikawa Y."/>
            <person name="Umezawa K."/>
        </authorList>
    </citation>
    <scope>NUCLEOTIDE SEQUENCE [LARGE SCALE GENOMIC DNA]</scope>
</reference>
<accession>A0A6L2PSK9</accession>
<sequence>MWIPEVKKGGDICMDLQDTMYHNWIQVAWQWIMCQTSVKRLKRPLFSHHADGIFGPFIVRQSLQRDPNSHLYDYDLDEHILTLSPWSHKISAYSLDFQRNIEVSSILINGEGSYFVSDPQSRTRSQLPKTRFSVKWGSRYRFRIINSASLDCPVQLQVESHNITIIASDGAPVKSTATSHLLLFPGERYDIIISADQAKSSYWIMVRGHHQCENLHQEAMLVYDGAAVLHKFTEATKSSLSVSKPYSALSAAMKKTCPNVTDVTCRPQEIKELHSRKPAELQASEVDMKLFIPFDVYAYDGLNDTDVNFHFMLDEPPYYPSYLYNTKIPMQLPQVDRLTFKYPPSPLLSQPESVPQGMLCNSHCRHLKFCECLHVIHTPLNITLDVVLVDEGHGSNHSNIFHLHGYNFLVLGSESLGRPVDVAELKLNDSLDLLSRNLKDAPRKDTVVVPNKGYTIIRLFTDNPGYWLFEARSASSVIGAGMQFIIQVGEQIHLPPVPQEFPRCGLHKGPSYIF</sequence>
<gene>
    <name evidence="7" type="ORF">Cfor_01830</name>
</gene>
<dbReference type="InterPro" id="IPR001117">
    <property type="entry name" value="Cu-oxidase_2nd"/>
</dbReference>
<dbReference type="OrthoDB" id="8181497at2759"/>
<dbReference type="InterPro" id="IPR045087">
    <property type="entry name" value="Cu-oxidase_fam"/>
</dbReference>
<keyword evidence="2" id="KW-0479">Metal-binding</keyword>
<feature type="domain" description="Plastocyanin-like" evidence="5">
    <location>
        <begin position="80"/>
        <end position="226"/>
    </location>
</feature>
<keyword evidence="4" id="KW-0186">Copper</keyword>
<organism evidence="7 8">
    <name type="scientific">Coptotermes formosanus</name>
    <name type="common">Formosan subterranean termite</name>
    <dbReference type="NCBI Taxonomy" id="36987"/>
    <lineage>
        <taxon>Eukaryota</taxon>
        <taxon>Metazoa</taxon>
        <taxon>Ecdysozoa</taxon>
        <taxon>Arthropoda</taxon>
        <taxon>Hexapoda</taxon>
        <taxon>Insecta</taxon>
        <taxon>Pterygota</taxon>
        <taxon>Neoptera</taxon>
        <taxon>Polyneoptera</taxon>
        <taxon>Dictyoptera</taxon>
        <taxon>Blattodea</taxon>
        <taxon>Blattoidea</taxon>
        <taxon>Termitoidae</taxon>
        <taxon>Rhinotermitidae</taxon>
        <taxon>Coptotermes</taxon>
    </lineage>
</organism>
<evidence type="ECO:0000259" key="5">
    <source>
        <dbReference type="Pfam" id="PF00394"/>
    </source>
</evidence>
<dbReference type="PANTHER" id="PTHR11709:SF394">
    <property type="entry name" value="FI03373P-RELATED"/>
    <property type="match status" value="1"/>
</dbReference>
<dbReference type="SUPFAM" id="SSF49503">
    <property type="entry name" value="Cupredoxins"/>
    <property type="match status" value="2"/>
</dbReference>
<dbReference type="InterPro" id="IPR011706">
    <property type="entry name" value="Cu-oxidase_C"/>
</dbReference>
<feature type="domain" description="Plastocyanin-like" evidence="6">
    <location>
        <begin position="361"/>
        <end position="471"/>
    </location>
</feature>
<dbReference type="GO" id="GO:0005507">
    <property type="term" value="F:copper ion binding"/>
    <property type="evidence" value="ECO:0007669"/>
    <property type="project" value="InterPro"/>
</dbReference>
<evidence type="ECO:0000256" key="3">
    <source>
        <dbReference type="ARBA" id="ARBA00023002"/>
    </source>
</evidence>
<keyword evidence="8" id="KW-1185">Reference proteome</keyword>
<evidence type="ECO:0000256" key="1">
    <source>
        <dbReference type="ARBA" id="ARBA00010609"/>
    </source>
</evidence>
<evidence type="ECO:0000256" key="4">
    <source>
        <dbReference type="ARBA" id="ARBA00023008"/>
    </source>
</evidence>
<dbReference type="FunFam" id="2.60.40.420:FF:000045">
    <property type="entry name" value="Laccase 2"/>
    <property type="match status" value="1"/>
</dbReference>
<comment type="similarity">
    <text evidence="1">Belongs to the multicopper oxidase family.</text>
</comment>
<evidence type="ECO:0000259" key="6">
    <source>
        <dbReference type="Pfam" id="PF07731"/>
    </source>
</evidence>
<comment type="caution">
    <text evidence="7">The sequence shown here is derived from an EMBL/GenBank/DDBJ whole genome shotgun (WGS) entry which is preliminary data.</text>
</comment>
<dbReference type="GO" id="GO:0016491">
    <property type="term" value="F:oxidoreductase activity"/>
    <property type="evidence" value="ECO:0007669"/>
    <property type="project" value="UniProtKB-KW"/>
</dbReference>
<dbReference type="GO" id="GO:0006826">
    <property type="term" value="P:iron ion transport"/>
    <property type="evidence" value="ECO:0007669"/>
    <property type="project" value="TreeGrafter"/>
</dbReference>
<dbReference type="InterPro" id="IPR008972">
    <property type="entry name" value="Cupredoxin"/>
</dbReference>
<evidence type="ECO:0000256" key="2">
    <source>
        <dbReference type="ARBA" id="ARBA00022723"/>
    </source>
</evidence>
<dbReference type="Pfam" id="PF00394">
    <property type="entry name" value="Cu-oxidase"/>
    <property type="match status" value="1"/>
</dbReference>
<dbReference type="CDD" id="cd13905">
    <property type="entry name" value="CuRO_3_tcLLC2_insect_like"/>
    <property type="match status" value="1"/>
</dbReference>
<keyword evidence="3" id="KW-0560">Oxidoreductase</keyword>
<dbReference type="GO" id="GO:0005886">
    <property type="term" value="C:plasma membrane"/>
    <property type="evidence" value="ECO:0007669"/>
    <property type="project" value="TreeGrafter"/>
</dbReference>
<dbReference type="Gene3D" id="2.60.40.420">
    <property type="entry name" value="Cupredoxins - blue copper proteins"/>
    <property type="match status" value="2"/>
</dbReference>
<dbReference type="AlphaFoldDB" id="A0A6L2PSK9"/>
<evidence type="ECO:0000313" key="7">
    <source>
        <dbReference type="EMBL" id="GFG33395.1"/>
    </source>
</evidence>
<protein>
    <recommendedName>
        <fullName evidence="9">Plastocyanin-like domain-containing protein</fullName>
    </recommendedName>
</protein>
<dbReference type="CDD" id="cd13884">
    <property type="entry name" value="CuRO_2_tcLCC_insect_like"/>
    <property type="match status" value="1"/>
</dbReference>
<dbReference type="PANTHER" id="PTHR11709">
    <property type="entry name" value="MULTI-COPPER OXIDASE"/>
    <property type="match status" value="1"/>
</dbReference>
<evidence type="ECO:0000313" key="8">
    <source>
        <dbReference type="Proteomes" id="UP000502823"/>
    </source>
</evidence>